<protein>
    <submittedName>
        <fullName evidence="1">Uncharacterized protein</fullName>
    </submittedName>
</protein>
<dbReference type="EMBL" id="ASPP01008282">
    <property type="protein sequence ID" value="ETO25791.1"/>
    <property type="molecule type" value="Genomic_DNA"/>
</dbReference>
<keyword evidence="2" id="KW-1185">Reference proteome</keyword>
<name>X6NII3_RETFI</name>
<organism evidence="1 2">
    <name type="scientific">Reticulomyxa filosa</name>
    <dbReference type="NCBI Taxonomy" id="46433"/>
    <lineage>
        <taxon>Eukaryota</taxon>
        <taxon>Sar</taxon>
        <taxon>Rhizaria</taxon>
        <taxon>Retaria</taxon>
        <taxon>Foraminifera</taxon>
        <taxon>Monothalamids</taxon>
        <taxon>Reticulomyxidae</taxon>
        <taxon>Reticulomyxa</taxon>
    </lineage>
</organism>
<proteinExistence type="predicted"/>
<evidence type="ECO:0000313" key="1">
    <source>
        <dbReference type="EMBL" id="ETO25791.1"/>
    </source>
</evidence>
<accession>X6NII3</accession>
<evidence type="ECO:0000313" key="2">
    <source>
        <dbReference type="Proteomes" id="UP000023152"/>
    </source>
</evidence>
<dbReference type="AlphaFoldDB" id="X6NII3"/>
<dbReference type="Proteomes" id="UP000023152">
    <property type="component" value="Unassembled WGS sequence"/>
</dbReference>
<reference evidence="1 2" key="1">
    <citation type="journal article" date="2013" name="Curr. Biol.">
        <title>The Genome of the Foraminiferan Reticulomyxa filosa.</title>
        <authorList>
            <person name="Glockner G."/>
            <person name="Hulsmann N."/>
            <person name="Schleicher M."/>
            <person name="Noegel A.A."/>
            <person name="Eichinger L."/>
            <person name="Gallinger C."/>
            <person name="Pawlowski J."/>
            <person name="Sierra R."/>
            <person name="Euteneuer U."/>
            <person name="Pillet L."/>
            <person name="Moustafa A."/>
            <person name="Platzer M."/>
            <person name="Groth M."/>
            <person name="Szafranski K."/>
            <person name="Schliwa M."/>
        </authorList>
    </citation>
    <scope>NUCLEOTIDE SEQUENCE [LARGE SCALE GENOMIC DNA]</scope>
</reference>
<sequence length="663" mass="76055">MKSKKDIVEDEQELRKELYAKRFERENAFVNAQRKMLTTLTGVEQMEKLALKLQKRIEQNKAEVVEPKKESVKDTTQLSHKGQLSLDQWMSALENRELKSCDKSLMDIPFLHTLLDASLLVDNMCGVVHSCAIWSGETDKVEYAHFRQILVHKIIQCLRNNVFRVTDTEGHHDVSKYCEDVLPRVLYLVAVVMSEPRFRALSKEREEEKKGDGIVDSVKGALLAIDSKDPHLHFVCYNQLYTLLAKDENCKGFWEEFFLKPLLDCTHTLSNSLGACLKKLVESLSGQLNDTTNSKRDWLALMDDLKECLHFVQHMAECQTLLQCRVLAGQIEQTVVPTLMKSVKESMEWFLANTPGTKGVEKSLDVSICCETLQGLVLNKDIKKKLNDLKMIGLKKWCDEMSQQILGKLGVEIEMLLSSKSLFKHWEHDVPKYVSPYIDKVCLQFVQTILWVATVPQLPDWKDTLFALEMEFRNACSTEINRQIRSLLSQSSLSLSESFVIQLWFDLSFAKQIIAANTIDWDYTLKLISNHMDLVIFKSLEAQLETEVRHVVRRCSLLYGTSHIFSGLLFENTSNTDNKPSSLWRPKTMPRVQTLPIATYDVTVVKREHSNELRSLGELENDSRRNLVRLSNINSPAPTHFISDALTRANSLFQNLNLGTMFK</sequence>
<gene>
    <name evidence="1" type="ORF">RFI_11345</name>
</gene>
<comment type="caution">
    <text evidence="1">The sequence shown here is derived from an EMBL/GenBank/DDBJ whole genome shotgun (WGS) entry which is preliminary data.</text>
</comment>